<evidence type="ECO:0000313" key="7">
    <source>
        <dbReference type="Proteomes" id="UP000598217"/>
    </source>
</evidence>
<keyword evidence="2" id="KW-0786">Thiamine pyrophosphate</keyword>
<dbReference type="PANTHER" id="PTHR42818">
    <property type="entry name" value="SULFOPYRUVATE DECARBOXYLASE SUBUNIT ALPHA"/>
    <property type="match status" value="1"/>
</dbReference>
<dbReference type="RefSeq" id="WP_191267889.1">
    <property type="nucleotide sequence ID" value="NZ_BMXJ01000001.1"/>
</dbReference>
<dbReference type="Proteomes" id="UP000598217">
    <property type="component" value="Unassembled WGS sequence"/>
</dbReference>
<keyword evidence="1" id="KW-0210">Decarboxylase</keyword>
<reference evidence="6 7" key="1">
    <citation type="submission" date="2020-10" db="EMBL/GenBank/DDBJ databases">
        <title>Sequencing the genomes of 1000 actinobacteria strains.</title>
        <authorList>
            <person name="Klenk H.-P."/>
        </authorList>
    </citation>
    <scope>NUCLEOTIDE SEQUENCE [LARGE SCALE GENOMIC DNA]</scope>
    <source>
        <strain evidence="6 7">DSM 45157</strain>
    </source>
</reference>
<dbReference type="SUPFAM" id="SSF52518">
    <property type="entry name" value="Thiamin diphosphate-binding fold (THDP-binding)"/>
    <property type="match status" value="1"/>
</dbReference>
<dbReference type="Pfam" id="PF02775">
    <property type="entry name" value="TPP_enzyme_C"/>
    <property type="match status" value="1"/>
</dbReference>
<comment type="caution">
    <text evidence="6">The sequence shown here is derived from an EMBL/GenBank/DDBJ whole genome shotgun (WGS) entry which is preliminary data.</text>
</comment>
<dbReference type="InterPro" id="IPR011766">
    <property type="entry name" value="TPP_enzyme_TPP-bd"/>
</dbReference>
<dbReference type="Gene3D" id="3.40.50.970">
    <property type="match status" value="1"/>
</dbReference>
<protein>
    <submittedName>
        <fullName evidence="6">Phosphonopyruvate decarboxylase</fullName>
        <ecNumber evidence="6">4.1.1.82</ecNumber>
    </submittedName>
</protein>
<dbReference type="PROSITE" id="PS00187">
    <property type="entry name" value="TPP_ENZYMES"/>
    <property type="match status" value="1"/>
</dbReference>
<name>A0ABR9HPG7_9ACTN</name>
<organism evidence="6 7">
    <name type="scientific">Nocardiopsis terrae</name>
    <dbReference type="NCBI Taxonomy" id="372655"/>
    <lineage>
        <taxon>Bacteria</taxon>
        <taxon>Bacillati</taxon>
        <taxon>Actinomycetota</taxon>
        <taxon>Actinomycetes</taxon>
        <taxon>Streptosporangiales</taxon>
        <taxon>Nocardiopsidaceae</taxon>
        <taxon>Nocardiopsis</taxon>
    </lineage>
</organism>
<accession>A0ABR9HPG7</accession>
<evidence type="ECO:0000259" key="5">
    <source>
        <dbReference type="Pfam" id="PF02775"/>
    </source>
</evidence>
<feature type="transmembrane region" description="Helical" evidence="4">
    <location>
        <begin position="40"/>
        <end position="60"/>
    </location>
</feature>
<keyword evidence="3 6" id="KW-0456">Lyase</keyword>
<dbReference type="InterPro" id="IPR029061">
    <property type="entry name" value="THDP-binding"/>
</dbReference>
<dbReference type="InterPro" id="IPR000399">
    <property type="entry name" value="TPP-bd_CS"/>
</dbReference>
<feature type="domain" description="Thiamine pyrophosphate enzyme TPP-binding" evidence="5">
    <location>
        <begin position="42"/>
        <end position="135"/>
    </location>
</feature>
<sequence length="192" mass="20230">MLDIREAIHVLLSGAPSAVCVTTCGFITRDAYGAADRDGNFYLVGSMGMAAPVGLGIALARPERQVIVLDGDGSFAMNPGCLPMIAGQRPNLVHVVLDNAAHESTGGQRTSPLGDPVALALASGYTAAHAVSTLEELRGIDLTGSPALLHVRCEPRSRRPGRRVELTPQQLVARFRRGLAARPLQGEEAVRC</sequence>
<dbReference type="GO" id="GO:0033980">
    <property type="term" value="F:phosphonopyruvate decarboxylase activity"/>
    <property type="evidence" value="ECO:0007669"/>
    <property type="project" value="UniProtKB-EC"/>
</dbReference>
<evidence type="ECO:0000256" key="3">
    <source>
        <dbReference type="ARBA" id="ARBA00023239"/>
    </source>
</evidence>
<keyword evidence="4" id="KW-0812">Transmembrane</keyword>
<dbReference type="PANTHER" id="PTHR42818:SF1">
    <property type="entry name" value="SULFOPYRUVATE DECARBOXYLASE"/>
    <property type="match status" value="1"/>
</dbReference>
<evidence type="ECO:0000256" key="2">
    <source>
        <dbReference type="ARBA" id="ARBA00023052"/>
    </source>
</evidence>
<feature type="transmembrane region" description="Helical" evidence="4">
    <location>
        <begin position="7"/>
        <end position="28"/>
    </location>
</feature>
<keyword evidence="4" id="KW-1133">Transmembrane helix</keyword>
<evidence type="ECO:0000256" key="1">
    <source>
        <dbReference type="ARBA" id="ARBA00022793"/>
    </source>
</evidence>
<dbReference type="EC" id="4.1.1.82" evidence="6"/>
<dbReference type="InterPro" id="IPR051818">
    <property type="entry name" value="TPP_dependent_decarboxylase"/>
</dbReference>
<evidence type="ECO:0000313" key="6">
    <source>
        <dbReference type="EMBL" id="MBE1460755.1"/>
    </source>
</evidence>
<proteinExistence type="predicted"/>
<gene>
    <name evidence="6" type="ORF">H4W79_004969</name>
</gene>
<evidence type="ECO:0000256" key="4">
    <source>
        <dbReference type="SAM" id="Phobius"/>
    </source>
</evidence>
<keyword evidence="7" id="KW-1185">Reference proteome</keyword>
<keyword evidence="4" id="KW-0472">Membrane</keyword>
<dbReference type="EMBL" id="JADBDY010000001">
    <property type="protein sequence ID" value="MBE1460755.1"/>
    <property type="molecule type" value="Genomic_DNA"/>
</dbReference>